<evidence type="ECO:0000256" key="6">
    <source>
        <dbReference type="ARBA" id="ARBA00023040"/>
    </source>
</evidence>
<dbReference type="PANTHER" id="PTHR47154:SF2">
    <property type="entry name" value="G-PROTEIN COUPLED RECEPTOR MTH-RELATED"/>
    <property type="match status" value="1"/>
</dbReference>
<feature type="transmembrane region" description="Helical" evidence="11">
    <location>
        <begin position="417"/>
        <end position="438"/>
    </location>
</feature>
<feature type="transmembrane region" description="Helical" evidence="11">
    <location>
        <begin position="239"/>
        <end position="260"/>
    </location>
</feature>
<dbReference type="InterPro" id="IPR036272">
    <property type="entry name" value="Methuselah_N_sf"/>
</dbReference>
<dbReference type="Proteomes" id="UP000829291">
    <property type="component" value="Chromosome 5"/>
</dbReference>
<dbReference type="SUPFAM" id="SSF63877">
    <property type="entry name" value="Methuselah ectodomain"/>
    <property type="match status" value="1"/>
</dbReference>
<feature type="transmembrane region" description="Helical" evidence="11">
    <location>
        <begin position="365"/>
        <end position="384"/>
    </location>
</feature>
<feature type="transmembrane region" description="Helical" evidence="11">
    <location>
        <begin position="272"/>
        <end position="294"/>
    </location>
</feature>
<dbReference type="InterPro" id="IPR051384">
    <property type="entry name" value="Mth_GPCR"/>
</dbReference>
<keyword evidence="6" id="KW-0297">G-protein coupled receptor</keyword>
<evidence type="ECO:0000256" key="4">
    <source>
        <dbReference type="ARBA" id="ARBA00022729"/>
    </source>
</evidence>
<feature type="transmembrane region" description="Helical" evidence="11">
    <location>
        <begin position="205"/>
        <end position="227"/>
    </location>
</feature>
<comment type="subcellular location">
    <subcellularLocation>
        <location evidence="1">Endomembrane system</location>
        <topology evidence="1">Multi-pass membrane protein</topology>
    </subcellularLocation>
</comment>
<gene>
    <name evidence="15" type="primary">LOC107220278</name>
</gene>
<feature type="compositionally biased region" description="Polar residues" evidence="10">
    <location>
        <begin position="499"/>
        <end position="515"/>
    </location>
</feature>
<evidence type="ECO:0000256" key="12">
    <source>
        <dbReference type="SAM" id="SignalP"/>
    </source>
</evidence>
<dbReference type="InterPro" id="IPR010596">
    <property type="entry name" value="Methuselah_N_dom"/>
</dbReference>
<keyword evidence="5 11" id="KW-1133">Transmembrane helix</keyword>
<comment type="similarity">
    <text evidence="2">Belongs to the G-protein coupled receptor 2 family. Mth subfamily.</text>
</comment>
<feature type="transmembrane region" description="Helical" evidence="11">
    <location>
        <begin position="314"/>
        <end position="338"/>
    </location>
</feature>
<accession>A0ABM3G995</accession>
<keyword evidence="4 12" id="KW-0732">Signal</keyword>
<dbReference type="PROSITE" id="PS50261">
    <property type="entry name" value="G_PROTEIN_RECEP_F2_4"/>
    <property type="match status" value="1"/>
</dbReference>
<organism evidence="14 15">
    <name type="scientific">Neodiprion lecontei</name>
    <name type="common">Redheaded pine sawfly</name>
    <dbReference type="NCBI Taxonomy" id="441921"/>
    <lineage>
        <taxon>Eukaryota</taxon>
        <taxon>Metazoa</taxon>
        <taxon>Ecdysozoa</taxon>
        <taxon>Arthropoda</taxon>
        <taxon>Hexapoda</taxon>
        <taxon>Insecta</taxon>
        <taxon>Pterygota</taxon>
        <taxon>Neoptera</taxon>
        <taxon>Endopterygota</taxon>
        <taxon>Hymenoptera</taxon>
        <taxon>Tenthredinoidea</taxon>
        <taxon>Diprionidae</taxon>
        <taxon>Diprioninae</taxon>
        <taxon>Neodiprion</taxon>
    </lineage>
</organism>
<feature type="domain" description="G-protein coupled receptors family 2 profile 2" evidence="13">
    <location>
        <begin position="200"/>
        <end position="467"/>
    </location>
</feature>
<keyword evidence="3 11" id="KW-0812">Transmembrane</keyword>
<dbReference type="InterPro" id="IPR023311">
    <property type="entry name" value="Methusela_ecto_dom_2"/>
</dbReference>
<evidence type="ECO:0000256" key="3">
    <source>
        <dbReference type="ARBA" id="ARBA00022692"/>
    </source>
</evidence>
<feature type="signal peptide" evidence="12">
    <location>
        <begin position="1"/>
        <end position="24"/>
    </location>
</feature>
<dbReference type="GeneID" id="107220278"/>
<dbReference type="InterPro" id="IPR017981">
    <property type="entry name" value="GPCR_2-like_7TM"/>
</dbReference>
<evidence type="ECO:0000256" key="1">
    <source>
        <dbReference type="ARBA" id="ARBA00004127"/>
    </source>
</evidence>
<name>A0ABM3G995_NEOLC</name>
<evidence type="ECO:0000256" key="8">
    <source>
        <dbReference type="ARBA" id="ARBA00023170"/>
    </source>
</evidence>
<dbReference type="Gene3D" id="2.170.180.11">
    <property type="entry name" value="Methuselah ectodomain, domain 2"/>
    <property type="match status" value="1"/>
</dbReference>
<sequence length="533" mass="60525">MADFEFVLLVLSALSLIVPEPLFADDVHRQCPINARINLTGIEPDVLGLVRKSNHVFPPASIWHQDGNIFGCICHIKPCLPICCPLGMSTVEGSCVKSNASMTTNFTLGYIPDDQISPVELTEENFHMIVSDPCNGGDAYILEPEESDEDIFHLMRNGSIHLPFNNVSRIITFDDYCLNFDYDSSTFMPKMCYEPMPEVLIMRPLFNSGIMIISVPFFIATFLAYTILPETMTIHGLSIATYVACLTVAYVTVSLNNIIGPTSDSLCQFSSFVIHFSFLASFFWLNVMCVDIWWTFAGYRSIQGSVRQRERKKFILYSIYAWGCACLLTGICIIMEYAPGIPSNVVRPEFGVEKCWFKTEMAKAYYFYIPMGLTVLCNIILFILTAAKIIQHKKNTAHQLKGTESRRHDDNKQWFNLYLKLFIVMGINWSMEIISWAYKSPEYLWYITDLANTLQGVIIFIIFVWKEKIKRLLIKRFGCKGENFLSRDSTRSAYHSSTSRTCTTSVPLNEKTNSCPEPAAKYKSTNFDDSDGA</sequence>
<feature type="region of interest" description="Disordered" evidence="10">
    <location>
        <begin position="499"/>
        <end position="533"/>
    </location>
</feature>
<keyword evidence="7 11" id="KW-0472">Membrane</keyword>
<dbReference type="Pfam" id="PF06652">
    <property type="entry name" value="Methuselah_N"/>
    <property type="match status" value="1"/>
</dbReference>
<feature type="chain" id="PRO_5046025229" evidence="12">
    <location>
        <begin position="25"/>
        <end position="533"/>
    </location>
</feature>
<evidence type="ECO:0000256" key="10">
    <source>
        <dbReference type="SAM" id="MobiDB-lite"/>
    </source>
</evidence>
<evidence type="ECO:0000259" key="13">
    <source>
        <dbReference type="PROSITE" id="PS50261"/>
    </source>
</evidence>
<evidence type="ECO:0000256" key="7">
    <source>
        <dbReference type="ARBA" id="ARBA00023136"/>
    </source>
</evidence>
<dbReference type="InterPro" id="IPR000832">
    <property type="entry name" value="GPCR_2_secretin-like"/>
</dbReference>
<evidence type="ECO:0000313" key="15">
    <source>
        <dbReference type="RefSeq" id="XP_046596837.1"/>
    </source>
</evidence>
<keyword evidence="8 15" id="KW-0675">Receptor</keyword>
<proteinExistence type="inferred from homology"/>
<evidence type="ECO:0000313" key="14">
    <source>
        <dbReference type="Proteomes" id="UP000829291"/>
    </source>
</evidence>
<protein>
    <submittedName>
        <fullName evidence="15">G-protein coupled receptor Mth2 isoform X2</fullName>
    </submittedName>
</protein>
<feature type="transmembrane region" description="Helical" evidence="11">
    <location>
        <begin position="444"/>
        <end position="465"/>
    </location>
</feature>
<dbReference type="CDD" id="cd15039">
    <property type="entry name" value="7tmB3_Methuselah-like"/>
    <property type="match status" value="1"/>
</dbReference>
<dbReference type="RefSeq" id="XP_046596837.1">
    <property type="nucleotide sequence ID" value="XM_046740881.1"/>
</dbReference>
<evidence type="ECO:0000256" key="11">
    <source>
        <dbReference type="SAM" id="Phobius"/>
    </source>
</evidence>
<dbReference type="Pfam" id="PF00002">
    <property type="entry name" value="7tm_2"/>
    <property type="match status" value="1"/>
</dbReference>
<evidence type="ECO:0000256" key="9">
    <source>
        <dbReference type="ARBA" id="ARBA00023224"/>
    </source>
</evidence>
<keyword evidence="14" id="KW-1185">Reference proteome</keyword>
<dbReference type="Gene3D" id="1.20.1070.10">
    <property type="entry name" value="Rhodopsin 7-helix transmembrane proteins"/>
    <property type="match status" value="1"/>
</dbReference>
<evidence type="ECO:0000256" key="5">
    <source>
        <dbReference type="ARBA" id="ARBA00022989"/>
    </source>
</evidence>
<keyword evidence="9" id="KW-0807">Transducer</keyword>
<dbReference type="SUPFAM" id="SSF81321">
    <property type="entry name" value="Family A G protein-coupled receptor-like"/>
    <property type="match status" value="1"/>
</dbReference>
<dbReference type="PANTHER" id="PTHR47154">
    <property type="entry name" value="G-PROTEIN COUPLED RECEPTOR MTH-RELATED"/>
    <property type="match status" value="1"/>
</dbReference>
<reference evidence="15" key="1">
    <citation type="submission" date="2025-08" db="UniProtKB">
        <authorList>
            <consortium name="RefSeq"/>
        </authorList>
    </citation>
    <scope>IDENTIFICATION</scope>
    <source>
        <tissue evidence="15">Thorax and Abdomen</tissue>
    </source>
</reference>
<evidence type="ECO:0000256" key="2">
    <source>
        <dbReference type="ARBA" id="ARBA00008979"/>
    </source>
</evidence>